<dbReference type="EnsemblMetazoa" id="tetur11g04420.1">
    <property type="protein sequence ID" value="tetur11g04420.1"/>
    <property type="gene ID" value="tetur11g04420"/>
</dbReference>
<evidence type="ECO:0000313" key="3">
    <source>
        <dbReference type="Proteomes" id="UP000015104"/>
    </source>
</evidence>
<proteinExistence type="predicted"/>
<evidence type="ECO:0000313" key="2">
    <source>
        <dbReference type="EnsemblMetazoa" id="tetur11g04420.1"/>
    </source>
</evidence>
<name>T1KHH5_TETUR</name>
<dbReference type="AlphaFoldDB" id="T1KHH5"/>
<accession>T1KHH5</accession>
<keyword evidence="3" id="KW-1185">Reference proteome</keyword>
<dbReference type="EMBL" id="CAEY01000075">
    <property type="status" value="NOT_ANNOTATED_CDS"/>
    <property type="molecule type" value="Genomic_DNA"/>
</dbReference>
<dbReference type="Proteomes" id="UP000015104">
    <property type="component" value="Unassembled WGS sequence"/>
</dbReference>
<dbReference type="HOGENOM" id="CLU_2707994_0_0_1"/>
<keyword evidence="1" id="KW-1133">Transmembrane helix</keyword>
<keyword evidence="1" id="KW-0812">Transmembrane</keyword>
<organism evidence="2 3">
    <name type="scientific">Tetranychus urticae</name>
    <name type="common">Two-spotted spider mite</name>
    <dbReference type="NCBI Taxonomy" id="32264"/>
    <lineage>
        <taxon>Eukaryota</taxon>
        <taxon>Metazoa</taxon>
        <taxon>Ecdysozoa</taxon>
        <taxon>Arthropoda</taxon>
        <taxon>Chelicerata</taxon>
        <taxon>Arachnida</taxon>
        <taxon>Acari</taxon>
        <taxon>Acariformes</taxon>
        <taxon>Trombidiformes</taxon>
        <taxon>Prostigmata</taxon>
        <taxon>Eleutherengona</taxon>
        <taxon>Raphignathae</taxon>
        <taxon>Tetranychoidea</taxon>
        <taxon>Tetranychidae</taxon>
        <taxon>Tetranychus</taxon>
    </lineage>
</organism>
<protein>
    <submittedName>
        <fullName evidence="2">Uncharacterized protein</fullName>
    </submittedName>
</protein>
<feature type="transmembrane region" description="Helical" evidence="1">
    <location>
        <begin position="44"/>
        <end position="66"/>
    </location>
</feature>
<keyword evidence="1" id="KW-0472">Membrane</keyword>
<evidence type="ECO:0000256" key="1">
    <source>
        <dbReference type="SAM" id="Phobius"/>
    </source>
</evidence>
<reference evidence="3" key="1">
    <citation type="submission" date="2011-08" db="EMBL/GenBank/DDBJ databases">
        <authorList>
            <person name="Rombauts S."/>
        </authorList>
    </citation>
    <scope>NUCLEOTIDE SEQUENCE</scope>
    <source>
        <strain evidence="3">London</strain>
    </source>
</reference>
<sequence length="73" mass="8335">MHKSTWKINSPLVVSLFNLLSPVISFGYNIWFPIVFFIQNDSVIFEMIITLNNLLIVQLGLTSSFVSTDNIRS</sequence>
<feature type="transmembrane region" description="Helical" evidence="1">
    <location>
        <begin position="12"/>
        <end position="38"/>
    </location>
</feature>
<reference evidence="2" key="2">
    <citation type="submission" date="2015-06" db="UniProtKB">
        <authorList>
            <consortium name="EnsemblMetazoa"/>
        </authorList>
    </citation>
    <scope>IDENTIFICATION</scope>
</reference>